<dbReference type="EMBL" id="JAABNT010000001">
    <property type="protein sequence ID" value="NEK21180.1"/>
    <property type="molecule type" value="Genomic_DNA"/>
</dbReference>
<dbReference type="InterPro" id="IPR040079">
    <property type="entry name" value="Glutathione_S-Trfase"/>
</dbReference>
<dbReference type="AlphaFoldDB" id="A0A6P0C6Y4"/>
<dbReference type="PANTHER" id="PTHR44051">
    <property type="entry name" value="GLUTATHIONE S-TRANSFERASE-RELATED"/>
    <property type="match status" value="1"/>
</dbReference>
<sequence length="231" mass="25444">MTYVLHYAPDNASLIIRLALEHRGLPYRTQLVDRAARAQESAAYLTLNPNGLIPVLETPQGPLFETGAILLWLADTHGNLGPGPDDTDRGDFLKWLFYLSNTPHAMLRLLFYPQKYTTPDHADALRDGLTGQIARSFAILDSIAANNPKWLGGTEASVLDFYLCALLRWCALYPVEADRSWFTLRAYPALEHICADVETLPCTAALQSAEGLGDTPFTAPRYPTPPEGSAT</sequence>
<dbReference type="Gene3D" id="1.20.1050.10">
    <property type="match status" value="1"/>
</dbReference>
<dbReference type="RefSeq" id="WP_164352011.1">
    <property type="nucleotide sequence ID" value="NZ_JAABNT010000001.1"/>
</dbReference>
<dbReference type="SUPFAM" id="SSF47616">
    <property type="entry name" value="GST C-terminal domain-like"/>
    <property type="match status" value="1"/>
</dbReference>
<proteinExistence type="predicted"/>
<dbReference type="InterPro" id="IPR010987">
    <property type="entry name" value="Glutathione-S-Trfase_C-like"/>
</dbReference>
<feature type="domain" description="GST C-terminal" evidence="2">
    <location>
        <begin position="85"/>
        <end position="217"/>
    </location>
</feature>
<dbReference type="SFLD" id="SFLDS00019">
    <property type="entry name" value="Glutathione_Transferase_(cytos"/>
    <property type="match status" value="1"/>
</dbReference>
<comment type="caution">
    <text evidence="3">The sequence shown here is derived from an EMBL/GenBank/DDBJ whole genome shotgun (WGS) entry which is preliminary data.</text>
</comment>
<evidence type="ECO:0000259" key="2">
    <source>
        <dbReference type="PROSITE" id="PS50405"/>
    </source>
</evidence>
<dbReference type="PROSITE" id="PS50404">
    <property type="entry name" value="GST_NTER"/>
    <property type="match status" value="1"/>
</dbReference>
<evidence type="ECO:0000259" key="1">
    <source>
        <dbReference type="PROSITE" id="PS50404"/>
    </source>
</evidence>
<dbReference type="InterPro" id="IPR036249">
    <property type="entry name" value="Thioredoxin-like_sf"/>
</dbReference>
<accession>A0A6P0C6Y4</accession>
<keyword evidence="3" id="KW-0808">Transferase</keyword>
<protein>
    <submittedName>
        <fullName evidence="3">Glutathione S-transferase</fullName>
    </submittedName>
</protein>
<dbReference type="CDD" id="cd03057">
    <property type="entry name" value="GST_N_Beta"/>
    <property type="match status" value="1"/>
</dbReference>
<feature type="domain" description="GST N-terminal" evidence="1">
    <location>
        <begin position="1"/>
        <end position="81"/>
    </location>
</feature>
<reference evidence="3 4" key="1">
    <citation type="submission" date="2020-01" db="EMBL/GenBank/DDBJ databases">
        <title>Sulfitobacter sediminilitoris sp. nov., isolated from a tidal flat.</title>
        <authorList>
            <person name="Park S."/>
            <person name="Yoon J.-H."/>
        </authorList>
    </citation>
    <scope>NUCLEOTIDE SEQUENCE [LARGE SCALE GENOMIC DNA]</scope>
    <source>
        <strain evidence="3 4">JBTF-M27</strain>
    </source>
</reference>
<evidence type="ECO:0000313" key="4">
    <source>
        <dbReference type="Proteomes" id="UP000468591"/>
    </source>
</evidence>
<gene>
    <name evidence="3" type="ORF">GV827_02020</name>
</gene>
<organism evidence="3 4">
    <name type="scientific">Sulfitobacter sediminilitoris</name>
    <dbReference type="NCBI Taxonomy" id="2698830"/>
    <lineage>
        <taxon>Bacteria</taxon>
        <taxon>Pseudomonadati</taxon>
        <taxon>Pseudomonadota</taxon>
        <taxon>Alphaproteobacteria</taxon>
        <taxon>Rhodobacterales</taxon>
        <taxon>Roseobacteraceae</taxon>
        <taxon>Sulfitobacter</taxon>
    </lineage>
</organism>
<dbReference type="Gene3D" id="3.40.30.10">
    <property type="entry name" value="Glutaredoxin"/>
    <property type="match status" value="1"/>
</dbReference>
<keyword evidence="4" id="KW-1185">Reference proteome</keyword>
<dbReference type="PROSITE" id="PS50405">
    <property type="entry name" value="GST_CTER"/>
    <property type="match status" value="1"/>
</dbReference>
<dbReference type="InterPro" id="IPR004045">
    <property type="entry name" value="Glutathione_S-Trfase_N"/>
</dbReference>
<evidence type="ECO:0000313" key="3">
    <source>
        <dbReference type="EMBL" id="NEK21180.1"/>
    </source>
</evidence>
<dbReference type="GO" id="GO:0016740">
    <property type="term" value="F:transferase activity"/>
    <property type="evidence" value="ECO:0007669"/>
    <property type="project" value="UniProtKB-KW"/>
</dbReference>
<dbReference type="InterPro" id="IPR036282">
    <property type="entry name" value="Glutathione-S-Trfase_C_sf"/>
</dbReference>
<dbReference type="Pfam" id="PF13409">
    <property type="entry name" value="GST_N_2"/>
    <property type="match status" value="1"/>
</dbReference>
<dbReference type="SUPFAM" id="SSF52833">
    <property type="entry name" value="Thioredoxin-like"/>
    <property type="match status" value="1"/>
</dbReference>
<dbReference type="PANTHER" id="PTHR44051:SF8">
    <property type="entry name" value="GLUTATHIONE S-TRANSFERASE GSTA"/>
    <property type="match status" value="1"/>
</dbReference>
<name>A0A6P0C6Y4_9RHOB</name>
<dbReference type="Proteomes" id="UP000468591">
    <property type="component" value="Unassembled WGS sequence"/>
</dbReference>